<dbReference type="InterPro" id="IPR040922">
    <property type="entry name" value="Ribosomal_mL59_dom"/>
</dbReference>
<dbReference type="AlphaFoldDB" id="A0A7S4KCW7"/>
<name>A0A7S4KCW7_9STRA</name>
<organism evidence="3">
    <name type="scientific">Odontella aurita</name>
    <dbReference type="NCBI Taxonomy" id="265563"/>
    <lineage>
        <taxon>Eukaryota</taxon>
        <taxon>Sar</taxon>
        <taxon>Stramenopiles</taxon>
        <taxon>Ochrophyta</taxon>
        <taxon>Bacillariophyta</taxon>
        <taxon>Mediophyceae</taxon>
        <taxon>Biddulphiophycidae</taxon>
        <taxon>Eupodiscales</taxon>
        <taxon>Odontellaceae</taxon>
        <taxon>Odontella</taxon>
    </lineage>
</organism>
<protein>
    <recommendedName>
        <fullName evidence="2">Large ribosomal subunit protein mL59 domain-containing protein</fullName>
    </recommendedName>
</protein>
<proteinExistence type="predicted"/>
<sequence>MSVSAASAWSRHKAAIRMLIRHGEQALRPQFVNEKWRRPLISMRKAAVIRKGAIKDGTYGSFDPENGKGWNPMWDTPRKITSLRLPKETKRERTREARASKIESLLEQADDRIETYRLEKEALKPEPGVLNLIKKMNKGTRRKK</sequence>
<accession>A0A7S4KCW7</accession>
<dbReference type="EMBL" id="HBKQ01063321">
    <property type="protein sequence ID" value="CAE2291048.1"/>
    <property type="molecule type" value="Transcribed_RNA"/>
</dbReference>
<dbReference type="Pfam" id="PF18126">
    <property type="entry name" value="Mitoc_mL59"/>
    <property type="match status" value="1"/>
</dbReference>
<evidence type="ECO:0000313" key="3">
    <source>
        <dbReference type="EMBL" id="CAE2291048.1"/>
    </source>
</evidence>
<feature type="domain" description="Large ribosomal subunit protein mL59" evidence="2">
    <location>
        <begin position="31"/>
        <end position="117"/>
    </location>
</feature>
<evidence type="ECO:0000256" key="1">
    <source>
        <dbReference type="SAM" id="MobiDB-lite"/>
    </source>
</evidence>
<reference evidence="3" key="1">
    <citation type="submission" date="2021-01" db="EMBL/GenBank/DDBJ databases">
        <authorList>
            <person name="Corre E."/>
            <person name="Pelletier E."/>
            <person name="Niang G."/>
            <person name="Scheremetjew M."/>
            <person name="Finn R."/>
            <person name="Kale V."/>
            <person name="Holt S."/>
            <person name="Cochrane G."/>
            <person name="Meng A."/>
            <person name="Brown T."/>
            <person name="Cohen L."/>
        </authorList>
    </citation>
    <scope>NUCLEOTIDE SEQUENCE</scope>
    <source>
        <strain evidence="3">Isolate 1302-5</strain>
    </source>
</reference>
<evidence type="ECO:0000259" key="2">
    <source>
        <dbReference type="Pfam" id="PF18126"/>
    </source>
</evidence>
<feature type="compositionally biased region" description="Basic and acidic residues" evidence="1">
    <location>
        <begin position="85"/>
        <end position="99"/>
    </location>
</feature>
<gene>
    <name evidence="3" type="ORF">OAUR00152_LOCUS43207</name>
</gene>
<feature type="region of interest" description="Disordered" evidence="1">
    <location>
        <begin position="58"/>
        <end position="99"/>
    </location>
</feature>